<dbReference type="Proteomes" id="UP000307440">
    <property type="component" value="Unassembled WGS sequence"/>
</dbReference>
<gene>
    <name evidence="2" type="ORF">FA15DRAFT_663974</name>
</gene>
<evidence type="ECO:0000313" key="3">
    <source>
        <dbReference type="Proteomes" id="UP000307440"/>
    </source>
</evidence>
<feature type="compositionally biased region" description="Basic residues" evidence="1">
    <location>
        <begin position="7"/>
        <end position="17"/>
    </location>
</feature>
<feature type="region of interest" description="Disordered" evidence="1">
    <location>
        <begin position="153"/>
        <end position="173"/>
    </location>
</feature>
<sequence length="173" mass="19846">MPIGFTKLRHSFRRMGRKPSQEGLDGESEEGTGEAQSYEEWLAEVKKTEDSSGSKQSMPYLSRSGTTDTTGSHSSLDHSLDNRRSESPANSFDSIDTISDMEAEIEDAEVEKNRRTRKLLKYSLWKDRSSNSQNAEKNTLSLERKVARQEMKLNALDARERQREQNKLDRDRN</sequence>
<evidence type="ECO:0000256" key="1">
    <source>
        <dbReference type="SAM" id="MobiDB-lite"/>
    </source>
</evidence>
<name>A0A5C3L9R1_COPMA</name>
<proteinExistence type="predicted"/>
<dbReference type="AlphaFoldDB" id="A0A5C3L9R1"/>
<feature type="compositionally biased region" description="Low complexity" evidence="1">
    <location>
        <begin position="64"/>
        <end position="74"/>
    </location>
</feature>
<protein>
    <submittedName>
        <fullName evidence="2">Uncharacterized protein</fullName>
    </submittedName>
</protein>
<feature type="compositionally biased region" description="Basic and acidic residues" evidence="1">
    <location>
        <begin position="43"/>
        <end position="52"/>
    </location>
</feature>
<accession>A0A5C3L9R1</accession>
<keyword evidence="3" id="KW-1185">Reference proteome</keyword>
<dbReference type="EMBL" id="ML210149">
    <property type="protein sequence ID" value="TFK29435.1"/>
    <property type="molecule type" value="Genomic_DNA"/>
</dbReference>
<dbReference type="OrthoDB" id="10633405at2759"/>
<feature type="compositionally biased region" description="Basic and acidic residues" evidence="1">
    <location>
        <begin position="75"/>
        <end position="86"/>
    </location>
</feature>
<organism evidence="2 3">
    <name type="scientific">Coprinopsis marcescibilis</name>
    <name type="common">Agaric fungus</name>
    <name type="synonym">Psathyrella marcescibilis</name>
    <dbReference type="NCBI Taxonomy" id="230819"/>
    <lineage>
        <taxon>Eukaryota</taxon>
        <taxon>Fungi</taxon>
        <taxon>Dikarya</taxon>
        <taxon>Basidiomycota</taxon>
        <taxon>Agaricomycotina</taxon>
        <taxon>Agaricomycetes</taxon>
        <taxon>Agaricomycetidae</taxon>
        <taxon>Agaricales</taxon>
        <taxon>Agaricineae</taxon>
        <taxon>Psathyrellaceae</taxon>
        <taxon>Coprinopsis</taxon>
    </lineage>
</organism>
<feature type="compositionally biased region" description="Polar residues" evidence="1">
    <location>
        <begin position="87"/>
        <end position="97"/>
    </location>
</feature>
<feature type="region of interest" description="Disordered" evidence="1">
    <location>
        <begin position="1"/>
        <end position="99"/>
    </location>
</feature>
<evidence type="ECO:0000313" key="2">
    <source>
        <dbReference type="EMBL" id="TFK29435.1"/>
    </source>
</evidence>
<reference evidence="2 3" key="1">
    <citation type="journal article" date="2019" name="Nat. Ecol. Evol.">
        <title>Megaphylogeny resolves global patterns of mushroom evolution.</title>
        <authorList>
            <person name="Varga T."/>
            <person name="Krizsan K."/>
            <person name="Foldi C."/>
            <person name="Dima B."/>
            <person name="Sanchez-Garcia M."/>
            <person name="Sanchez-Ramirez S."/>
            <person name="Szollosi G.J."/>
            <person name="Szarkandi J.G."/>
            <person name="Papp V."/>
            <person name="Albert L."/>
            <person name="Andreopoulos W."/>
            <person name="Angelini C."/>
            <person name="Antonin V."/>
            <person name="Barry K.W."/>
            <person name="Bougher N.L."/>
            <person name="Buchanan P."/>
            <person name="Buyck B."/>
            <person name="Bense V."/>
            <person name="Catcheside P."/>
            <person name="Chovatia M."/>
            <person name="Cooper J."/>
            <person name="Damon W."/>
            <person name="Desjardin D."/>
            <person name="Finy P."/>
            <person name="Geml J."/>
            <person name="Haridas S."/>
            <person name="Hughes K."/>
            <person name="Justo A."/>
            <person name="Karasinski D."/>
            <person name="Kautmanova I."/>
            <person name="Kiss B."/>
            <person name="Kocsube S."/>
            <person name="Kotiranta H."/>
            <person name="LaButti K.M."/>
            <person name="Lechner B.E."/>
            <person name="Liimatainen K."/>
            <person name="Lipzen A."/>
            <person name="Lukacs Z."/>
            <person name="Mihaltcheva S."/>
            <person name="Morgado L.N."/>
            <person name="Niskanen T."/>
            <person name="Noordeloos M.E."/>
            <person name="Ohm R.A."/>
            <person name="Ortiz-Santana B."/>
            <person name="Ovrebo C."/>
            <person name="Racz N."/>
            <person name="Riley R."/>
            <person name="Savchenko A."/>
            <person name="Shiryaev A."/>
            <person name="Soop K."/>
            <person name="Spirin V."/>
            <person name="Szebenyi C."/>
            <person name="Tomsovsky M."/>
            <person name="Tulloss R.E."/>
            <person name="Uehling J."/>
            <person name="Grigoriev I.V."/>
            <person name="Vagvolgyi C."/>
            <person name="Papp T."/>
            <person name="Martin F.M."/>
            <person name="Miettinen O."/>
            <person name="Hibbett D.S."/>
            <person name="Nagy L.G."/>
        </authorList>
    </citation>
    <scope>NUCLEOTIDE SEQUENCE [LARGE SCALE GENOMIC DNA]</scope>
    <source>
        <strain evidence="2 3">CBS 121175</strain>
    </source>
</reference>